<evidence type="ECO:0000313" key="1">
    <source>
        <dbReference type="EMBL" id="KKL84540.1"/>
    </source>
</evidence>
<name>A0A0F9HS70_9ZZZZ</name>
<proteinExistence type="predicted"/>
<comment type="caution">
    <text evidence="1">The sequence shown here is derived from an EMBL/GenBank/DDBJ whole genome shotgun (WGS) entry which is preliminary data.</text>
</comment>
<accession>A0A0F9HS70</accession>
<dbReference type="EMBL" id="LAZR01021671">
    <property type="protein sequence ID" value="KKL84540.1"/>
    <property type="molecule type" value="Genomic_DNA"/>
</dbReference>
<dbReference type="AlphaFoldDB" id="A0A0F9HS70"/>
<gene>
    <name evidence="1" type="ORF">LCGC14_1963740</name>
</gene>
<organism evidence="1">
    <name type="scientific">marine sediment metagenome</name>
    <dbReference type="NCBI Taxonomy" id="412755"/>
    <lineage>
        <taxon>unclassified sequences</taxon>
        <taxon>metagenomes</taxon>
        <taxon>ecological metagenomes</taxon>
    </lineage>
</organism>
<protein>
    <submittedName>
        <fullName evidence="1">Uncharacterized protein</fullName>
    </submittedName>
</protein>
<sequence>MKLDHIVYTKKELEYLKFLSKENNILTYVDNVGNQYQFEEVDKGLKYLSTIKNRSRISSGWGN</sequence>
<reference evidence="1" key="1">
    <citation type="journal article" date="2015" name="Nature">
        <title>Complex archaea that bridge the gap between prokaryotes and eukaryotes.</title>
        <authorList>
            <person name="Spang A."/>
            <person name="Saw J.H."/>
            <person name="Jorgensen S.L."/>
            <person name="Zaremba-Niedzwiedzka K."/>
            <person name="Martijn J."/>
            <person name="Lind A.E."/>
            <person name="van Eijk R."/>
            <person name="Schleper C."/>
            <person name="Guy L."/>
            <person name="Ettema T.J."/>
        </authorList>
    </citation>
    <scope>NUCLEOTIDE SEQUENCE</scope>
</reference>